<dbReference type="SMR" id="A0A8I7B8T1"/>
<evidence type="ECO:0008006" key="18">
    <source>
        <dbReference type="Google" id="ProtNLM"/>
    </source>
</evidence>
<organism evidence="16 17">
    <name type="scientific">Hordeum vulgare subsp. vulgare</name>
    <name type="common">Domesticated barley</name>
    <dbReference type="NCBI Taxonomy" id="112509"/>
    <lineage>
        <taxon>Eukaryota</taxon>
        <taxon>Viridiplantae</taxon>
        <taxon>Streptophyta</taxon>
        <taxon>Embryophyta</taxon>
        <taxon>Tracheophyta</taxon>
        <taxon>Spermatophyta</taxon>
        <taxon>Magnoliopsida</taxon>
        <taxon>Liliopsida</taxon>
        <taxon>Poales</taxon>
        <taxon>Poaceae</taxon>
        <taxon>BOP clade</taxon>
        <taxon>Pooideae</taxon>
        <taxon>Triticodae</taxon>
        <taxon>Triticeae</taxon>
        <taxon>Hordeinae</taxon>
        <taxon>Hordeum</taxon>
    </lineage>
</organism>
<dbReference type="PROSITE" id="PS50026">
    <property type="entry name" value="EGF_3"/>
    <property type="match status" value="1"/>
</dbReference>
<dbReference type="InterPro" id="IPR045274">
    <property type="entry name" value="WAK-like"/>
</dbReference>
<keyword evidence="3 11" id="KW-0245">EGF-like domain</keyword>
<dbReference type="Gene3D" id="3.30.200.20">
    <property type="entry name" value="Phosphorylase Kinase, domain 1"/>
    <property type="match status" value="1"/>
</dbReference>
<dbReference type="PANTHER" id="PTHR27005:SF37">
    <property type="entry name" value="OS04G0367600 PROTEIN"/>
    <property type="match status" value="1"/>
</dbReference>
<dbReference type="InterPro" id="IPR011009">
    <property type="entry name" value="Kinase-like_dom_sf"/>
</dbReference>
<reference evidence="16" key="2">
    <citation type="submission" date="2020-10" db="EMBL/GenBank/DDBJ databases">
        <authorList>
            <person name="Scholz U."/>
            <person name="Mascher M."/>
            <person name="Fiebig A."/>
        </authorList>
    </citation>
    <scope>NUCLEOTIDE SEQUENCE [LARGE SCALE GENOMIC DNA]</scope>
    <source>
        <strain evidence="16">cv. Morex</strain>
    </source>
</reference>
<accession>A0A8I7B8T1</accession>
<dbReference type="GO" id="GO:0005886">
    <property type="term" value="C:plasma membrane"/>
    <property type="evidence" value="ECO:0000318"/>
    <property type="project" value="GO_Central"/>
</dbReference>
<sequence length="760" mass="82564">MASHRSAAASLLLAVWLRVPLLLLVGAAPPRPSSSCQRECGGVDIPYPFGIVDSPDDANCAMPGFHLTCNETGINGGSRRPFFSNMEVVRVSLQQGQVRMQNHISSYCYNAISQGMDADPWQLKFTGTPYRIADTNKFTVIGCQALAYILGTSENEYASGCVAMCRRGGGGGGNVSSALSNGSCSGIGCCQTAIPRGLQYYEVRFDSGFDTTEIHDVSPCNYAVLMDASNFTFQATYATLPGFNATFAGEAPLAVDWVVGEETCDAARKNSSSYACVADHSECFDSLNGPGYICNCSKGYQGNPYLQGPEQGGCKDINECTDGEYPCSVPGTCQNIPGGFKCQCPKHTKGNAQNGTCERNRTLGLGEKLGIGVFGVVLIGLICILAIEIIRHKRSIKRQALIRQNDEYYQQHGGQILSEIMRVERNIGFTVYARGEIEAATKDFDKANIIGEGGQGTVYKAVLDVDGKDTHVAVKRCKEVDESRTKDFVQELVILCRVDHPNIVKLLGCCLQFEVPILIYEYVKNKTLEDLLHSQPTSCRATLGTRLRIAAQAAGALAYLHSLAHPILHGDVKPANVLLTDGWVAKVSDFGCSTIDEKTQVVARGTAGYVDPEYLLEYQLTQKNDVYSFGVLLLELLTGKKPLSKLRKSLTVMVQESMEDRTLHHLLDREIVGDASMGVALEATELATRCLVMPGSRRPTMRHVAEELRQLADQVKQPLVSECHSLTVTDVGSSMSSECDTTTGVFSLEKKVVLSMEFAR</sequence>
<dbReference type="PROSITE" id="PS00108">
    <property type="entry name" value="PROTEIN_KINASE_ST"/>
    <property type="match status" value="1"/>
</dbReference>
<evidence type="ECO:0000256" key="8">
    <source>
        <dbReference type="ARBA" id="ARBA00022840"/>
    </source>
</evidence>
<keyword evidence="12" id="KW-0812">Transmembrane</keyword>
<keyword evidence="12" id="KW-1133">Transmembrane helix</keyword>
<evidence type="ECO:0000256" key="9">
    <source>
        <dbReference type="ARBA" id="ARBA00023157"/>
    </source>
</evidence>
<evidence type="ECO:0000256" key="6">
    <source>
        <dbReference type="ARBA" id="ARBA00022737"/>
    </source>
</evidence>
<feature type="chain" id="PRO_5035298151" description="Protein kinase domain-containing protein" evidence="13">
    <location>
        <begin position="28"/>
        <end position="760"/>
    </location>
</feature>
<feature type="domain" description="Protein kinase" evidence="14">
    <location>
        <begin position="444"/>
        <end position="720"/>
    </location>
</feature>
<dbReference type="InterPro" id="IPR018097">
    <property type="entry name" value="EGF_Ca-bd_CS"/>
</dbReference>
<dbReference type="GeneID" id="123439115"/>
<dbReference type="FunFam" id="3.30.200.20:FF:000625">
    <property type="entry name" value="Os04g0372100 protein"/>
    <property type="match status" value="1"/>
</dbReference>
<dbReference type="RefSeq" id="XP_044971797.1">
    <property type="nucleotide sequence ID" value="XM_045115862.1"/>
</dbReference>
<dbReference type="Proteomes" id="UP000011116">
    <property type="component" value="Chromosome 3H"/>
</dbReference>
<evidence type="ECO:0000313" key="16">
    <source>
        <dbReference type="EnsemblPlants" id="HORVU.MOREX.r3.3HG0219270.1"/>
    </source>
</evidence>
<evidence type="ECO:0000256" key="13">
    <source>
        <dbReference type="SAM" id="SignalP"/>
    </source>
</evidence>
<dbReference type="GO" id="GO:0030247">
    <property type="term" value="F:polysaccharide binding"/>
    <property type="evidence" value="ECO:0007669"/>
    <property type="project" value="InterPro"/>
</dbReference>
<gene>
    <name evidence="16" type="primary">LOC123439115</name>
</gene>
<evidence type="ECO:0000256" key="1">
    <source>
        <dbReference type="ARBA" id="ARBA00004479"/>
    </source>
</evidence>
<evidence type="ECO:0000256" key="4">
    <source>
        <dbReference type="ARBA" id="ARBA00022679"/>
    </source>
</evidence>
<protein>
    <recommendedName>
        <fullName evidence="18">Protein kinase domain-containing protein</fullName>
    </recommendedName>
</protein>
<keyword evidence="9" id="KW-1015">Disulfide bond</keyword>
<keyword evidence="10" id="KW-0325">Glycoprotein</keyword>
<dbReference type="OrthoDB" id="10045365at2759"/>
<keyword evidence="5 13" id="KW-0732">Signal</keyword>
<dbReference type="CDD" id="cd00054">
    <property type="entry name" value="EGF_CA"/>
    <property type="match status" value="1"/>
</dbReference>
<evidence type="ECO:0000256" key="10">
    <source>
        <dbReference type="ARBA" id="ARBA00023180"/>
    </source>
</evidence>
<dbReference type="InterPro" id="IPR049883">
    <property type="entry name" value="NOTCH1_EGF-like"/>
</dbReference>
<keyword evidence="2" id="KW-0723">Serine/threonine-protein kinase</keyword>
<reference evidence="17" key="1">
    <citation type="journal article" date="2012" name="Nature">
        <title>A physical, genetic and functional sequence assembly of the barley genome.</title>
        <authorList>
            <consortium name="The International Barley Genome Sequencing Consortium"/>
            <person name="Mayer K.F."/>
            <person name="Waugh R."/>
            <person name="Brown J.W."/>
            <person name="Schulman A."/>
            <person name="Langridge P."/>
            <person name="Platzer M."/>
            <person name="Fincher G.B."/>
            <person name="Muehlbauer G.J."/>
            <person name="Sato K."/>
            <person name="Close T.J."/>
            <person name="Wise R.P."/>
            <person name="Stein N."/>
        </authorList>
    </citation>
    <scope>NUCLEOTIDE SEQUENCE [LARGE SCALE GENOMIC DNA]</scope>
    <source>
        <strain evidence="17">cv. Morex</strain>
    </source>
</reference>
<dbReference type="InterPro" id="IPR000719">
    <property type="entry name" value="Prot_kinase_dom"/>
</dbReference>
<dbReference type="SUPFAM" id="SSF57196">
    <property type="entry name" value="EGF/Laminin"/>
    <property type="match status" value="1"/>
</dbReference>
<dbReference type="PANTHER" id="PTHR27005">
    <property type="entry name" value="WALL-ASSOCIATED RECEPTOR KINASE-LIKE 21"/>
    <property type="match status" value="1"/>
</dbReference>
<evidence type="ECO:0000256" key="12">
    <source>
        <dbReference type="SAM" id="Phobius"/>
    </source>
</evidence>
<evidence type="ECO:0000256" key="2">
    <source>
        <dbReference type="ARBA" id="ARBA00022527"/>
    </source>
</evidence>
<feature type="domain" description="EGF-like" evidence="15">
    <location>
        <begin position="316"/>
        <end position="358"/>
    </location>
</feature>
<comment type="caution">
    <text evidence="11">Lacks conserved residue(s) required for the propagation of feature annotation.</text>
</comment>
<dbReference type="FunFam" id="1.10.510.10:FF:000473">
    <property type="entry name" value="Putative wall-associated kinase"/>
    <property type="match status" value="1"/>
</dbReference>
<dbReference type="Pfam" id="PF13947">
    <property type="entry name" value="GUB_WAK_bind"/>
    <property type="match status" value="1"/>
</dbReference>
<feature type="transmembrane region" description="Helical" evidence="12">
    <location>
        <begin position="369"/>
        <end position="390"/>
    </location>
</feature>
<dbReference type="EnsemblPlants" id="HORVU.MOREX.r3.3HG0219270.1">
    <property type="protein sequence ID" value="HORVU.MOREX.r3.3HG0219270.1"/>
    <property type="gene ID" value="HORVU.MOREX.r3.3HG0219270"/>
</dbReference>
<dbReference type="SUPFAM" id="SSF56112">
    <property type="entry name" value="Protein kinase-like (PK-like)"/>
    <property type="match status" value="1"/>
</dbReference>
<reference evidence="16" key="3">
    <citation type="submission" date="2022-01" db="UniProtKB">
        <authorList>
            <consortium name="EnsemblPlants"/>
        </authorList>
    </citation>
    <scope>IDENTIFICATION</scope>
    <source>
        <strain evidence="16">subsp. vulgare</strain>
    </source>
</reference>
<dbReference type="SMART" id="SM00179">
    <property type="entry name" value="EGF_CA"/>
    <property type="match status" value="1"/>
</dbReference>
<name>A0A8I7B8T1_HORVV</name>
<evidence type="ECO:0000259" key="14">
    <source>
        <dbReference type="PROSITE" id="PS50011"/>
    </source>
</evidence>
<keyword evidence="8" id="KW-0067">ATP-binding</keyword>
<evidence type="ECO:0000256" key="5">
    <source>
        <dbReference type="ARBA" id="ARBA00022729"/>
    </source>
</evidence>
<dbReference type="InterPro" id="IPR001881">
    <property type="entry name" value="EGF-like_Ca-bd_dom"/>
</dbReference>
<dbReference type="SMART" id="SM00220">
    <property type="entry name" value="S_TKc"/>
    <property type="match status" value="1"/>
</dbReference>
<keyword evidence="12" id="KW-0472">Membrane</keyword>
<evidence type="ECO:0000259" key="15">
    <source>
        <dbReference type="PROSITE" id="PS50026"/>
    </source>
</evidence>
<comment type="subcellular location">
    <subcellularLocation>
        <location evidence="1">Membrane</location>
        <topology evidence="1">Single-pass type I membrane protein</topology>
    </subcellularLocation>
</comment>
<dbReference type="Gramene" id="HORVU.MOREX.r3.3HG0219270.1">
    <property type="protein sequence ID" value="HORVU.MOREX.r3.3HG0219270.1"/>
    <property type="gene ID" value="HORVU.MOREX.r3.3HG0219270"/>
</dbReference>
<dbReference type="SMART" id="SM00181">
    <property type="entry name" value="EGF"/>
    <property type="match status" value="2"/>
</dbReference>
<dbReference type="AlphaFoldDB" id="A0A8I7B8T1"/>
<dbReference type="FunFam" id="2.10.25.10:FF:000038">
    <property type="entry name" value="Fibrillin 2"/>
    <property type="match status" value="1"/>
</dbReference>
<dbReference type="Pfam" id="PF07714">
    <property type="entry name" value="PK_Tyr_Ser-Thr"/>
    <property type="match status" value="1"/>
</dbReference>
<dbReference type="InterPro" id="IPR025287">
    <property type="entry name" value="WAK_GUB"/>
</dbReference>
<keyword evidence="2" id="KW-0418">Kinase</keyword>
<dbReference type="GO" id="GO:0005509">
    <property type="term" value="F:calcium ion binding"/>
    <property type="evidence" value="ECO:0007669"/>
    <property type="project" value="InterPro"/>
</dbReference>
<dbReference type="InterPro" id="IPR001245">
    <property type="entry name" value="Ser-Thr/Tyr_kinase_cat_dom"/>
</dbReference>
<dbReference type="KEGG" id="hvg:123439115"/>
<dbReference type="Gene3D" id="1.10.510.10">
    <property type="entry name" value="Transferase(Phosphotransferase) domain 1"/>
    <property type="match status" value="1"/>
</dbReference>
<dbReference type="Pfam" id="PF07645">
    <property type="entry name" value="EGF_CA"/>
    <property type="match status" value="1"/>
</dbReference>
<dbReference type="GO" id="GO:0007166">
    <property type="term" value="P:cell surface receptor signaling pathway"/>
    <property type="evidence" value="ECO:0000318"/>
    <property type="project" value="GO_Central"/>
</dbReference>
<proteinExistence type="predicted"/>
<evidence type="ECO:0000313" key="17">
    <source>
        <dbReference type="Proteomes" id="UP000011116"/>
    </source>
</evidence>
<dbReference type="PROSITE" id="PS00010">
    <property type="entry name" value="ASX_HYDROXYL"/>
    <property type="match status" value="1"/>
</dbReference>
<keyword evidence="6" id="KW-0677">Repeat</keyword>
<dbReference type="PROSITE" id="PS50011">
    <property type="entry name" value="PROTEIN_KINASE_DOM"/>
    <property type="match status" value="1"/>
</dbReference>
<dbReference type="PROSITE" id="PS01187">
    <property type="entry name" value="EGF_CA"/>
    <property type="match status" value="1"/>
</dbReference>
<dbReference type="InterPro" id="IPR000742">
    <property type="entry name" value="EGF"/>
</dbReference>
<keyword evidence="17" id="KW-1185">Reference proteome</keyword>
<dbReference type="Gene3D" id="2.10.25.10">
    <property type="entry name" value="Laminin"/>
    <property type="match status" value="1"/>
</dbReference>
<keyword evidence="4" id="KW-0808">Transferase</keyword>
<dbReference type="GO" id="GO:0005524">
    <property type="term" value="F:ATP binding"/>
    <property type="evidence" value="ECO:0007669"/>
    <property type="project" value="UniProtKB-KW"/>
</dbReference>
<dbReference type="InterPro" id="IPR000152">
    <property type="entry name" value="EGF-type_Asp/Asn_hydroxyl_site"/>
</dbReference>
<dbReference type="InterPro" id="IPR008271">
    <property type="entry name" value="Ser/Thr_kinase_AS"/>
</dbReference>
<dbReference type="GO" id="GO:0004674">
    <property type="term" value="F:protein serine/threonine kinase activity"/>
    <property type="evidence" value="ECO:0007669"/>
    <property type="project" value="UniProtKB-KW"/>
</dbReference>
<keyword evidence="7" id="KW-0547">Nucleotide-binding</keyword>
<evidence type="ECO:0000256" key="3">
    <source>
        <dbReference type="ARBA" id="ARBA00022536"/>
    </source>
</evidence>
<dbReference type="Gramene" id="HORVU.MOREX.r2.3HG0182560.1">
    <property type="protein sequence ID" value="HORVU.MOREX.r2.3HG0182560.1"/>
    <property type="gene ID" value="HORVU.MOREX.r2.3HG0182560"/>
</dbReference>
<evidence type="ECO:0000256" key="7">
    <source>
        <dbReference type="ARBA" id="ARBA00022741"/>
    </source>
</evidence>
<feature type="signal peptide" evidence="13">
    <location>
        <begin position="1"/>
        <end position="27"/>
    </location>
</feature>
<evidence type="ECO:0000256" key="11">
    <source>
        <dbReference type="PROSITE-ProRule" id="PRU00076"/>
    </source>
</evidence>